<evidence type="ECO:0000313" key="3">
    <source>
        <dbReference type="Proteomes" id="UP001597196"/>
    </source>
</evidence>
<dbReference type="Pfam" id="PF12323">
    <property type="entry name" value="HTH_OrfB_IS605"/>
    <property type="match status" value="1"/>
</dbReference>
<dbReference type="RefSeq" id="WP_236002649.1">
    <property type="nucleotide sequence ID" value="NZ_JBHTOC010000010.1"/>
</dbReference>
<evidence type="ECO:0000313" key="2">
    <source>
        <dbReference type="EMBL" id="MFD1430103.1"/>
    </source>
</evidence>
<dbReference type="InterPro" id="IPR021027">
    <property type="entry name" value="Transposase_put_HTH"/>
</dbReference>
<evidence type="ECO:0000259" key="1">
    <source>
        <dbReference type="Pfam" id="PF12323"/>
    </source>
</evidence>
<reference evidence="3" key="1">
    <citation type="journal article" date="2019" name="Int. J. Syst. Evol. Microbiol.">
        <title>The Global Catalogue of Microorganisms (GCM) 10K type strain sequencing project: providing services to taxonomists for standard genome sequencing and annotation.</title>
        <authorList>
            <consortium name="The Broad Institute Genomics Platform"/>
            <consortium name="The Broad Institute Genome Sequencing Center for Infectious Disease"/>
            <person name="Wu L."/>
            <person name="Ma J."/>
        </authorList>
    </citation>
    <scope>NUCLEOTIDE SEQUENCE [LARGE SCALE GENOMIC DNA]</scope>
    <source>
        <strain evidence="3">CCM 8980</strain>
    </source>
</reference>
<organism evidence="2 3">
    <name type="scientific">Lacticaseibacillus mingshuiensis</name>
    <dbReference type="NCBI Taxonomy" id="2799574"/>
    <lineage>
        <taxon>Bacteria</taxon>
        <taxon>Bacillati</taxon>
        <taxon>Bacillota</taxon>
        <taxon>Bacilli</taxon>
        <taxon>Lactobacillales</taxon>
        <taxon>Lactobacillaceae</taxon>
        <taxon>Lacticaseibacillus</taxon>
    </lineage>
</organism>
<protein>
    <submittedName>
        <fullName evidence="2">Helix-turn-helix domain-containing protein</fullName>
    </submittedName>
</protein>
<name>A0ABW4CJD6_9LACO</name>
<proteinExistence type="predicted"/>
<dbReference type="EMBL" id="JBHTOC010000010">
    <property type="protein sequence ID" value="MFD1430103.1"/>
    <property type="molecule type" value="Genomic_DNA"/>
</dbReference>
<sequence length="28" mass="3477">MKTFKLRIYPNATQRQQIERNFGMCRFV</sequence>
<feature type="domain" description="Transposase putative helix-turn-helix" evidence="1">
    <location>
        <begin position="2"/>
        <end position="28"/>
    </location>
</feature>
<keyword evidence="3" id="KW-1185">Reference proteome</keyword>
<dbReference type="Proteomes" id="UP001597196">
    <property type="component" value="Unassembled WGS sequence"/>
</dbReference>
<comment type="caution">
    <text evidence="2">The sequence shown here is derived from an EMBL/GenBank/DDBJ whole genome shotgun (WGS) entry which is preliminary data.</text>
</comment>
<gene>
    <name evidence="2" type="ORF">ACFQ4P_07570</name>
</gene>
<accession>A0ABW4CJD6</accession>